<dbReference type="SUPFAM" id="SSF53597">
    <property type="entry name" value="Dihydrofolate reductase-like"/>
    <property type="match status" value="1"/>
</dbReference>
<dbReference type="OrthoDB" id="3471498at2"/>
<keyword evidence="3" id="KW-1185">Reference proteome</keyword>
<dbReference type="Pfam" id="PF01872">
    <property type="entry name" value="RibD_C"/>
    <property type="match status" value="1"/>
</dbReference>
<organism evidence="2 3">
    <name type="scientific">Kribbella amoyensis</name>
    <dbReference type="NCBI Taxonomy" id="996641"/>
    <lineage>
        <taxon>Bacteria</taxon>
        <taxon>Bacillati</taxon>
        <taxon>Actinomycetota</taxon>
        <taxon>Actinomycetes</taxon>
        <taxon>Propionibacteriales</taxon>
        <taxon>Kribbellaceae</taxon>
        <taxon>Kribbella</taxon>
    </lineage>
</organism>
<dbReference type="Proteomes" id="UP000318380">
    <property type="component" value="Unassembled WGS sequence"/>
</dbReference>
<protein>
    <submittedName>
        <fullName evidence="2">Dihydrofolate reductase</fullName>
    </submittedName>
</protein>
<dbReference type="RefSeq" id="WP_145806161.1">
    <property type="nucleotide sequence ID" value="NZ_VIVK01000001.1"/>
</dbReference>
<dbReference type="PANTHER" id="PTHR38011:SF11">
    <property type="entry name" value="2,5-DIAMINO-6-RIBOSYLAMINO-4(3H)-PYRIMIDINONE 5'-PHOSPHATE REDUCTASE"/>
    <property type="match status" value="1"/>
</dbReference>
<accession>A0A561BR55</accession>
<dbReference type="GO" id="GO:0008703">
    <property type="term" value="F:5-amino-6-(5-phosphoribosylamino)uracil reductase activity"/>
    <property type="evidence" value="ECO:0007669"/>
    <property type="project" value="InterPro"/>
</dbReference>
<feature type="domain" description="Bacterial bifunctional deaminase-reductase C-terminal" evidence="1">
    <location>
        <begin position="35"/>
        <end position="191"/>
    </location>
</feature>
<dbReference type="AlphaFoldDB" id="A0A561BR55"/>
<comment type="caution">
    <text evidence="2">The sequence shown here is derived from an EMBL/GenBank/DDBJ whole genome shotgun (WGS) entry which is preliminary data.</text>
</comment>
<dbReference type="InterPro" id="IPR050765">
    <property type="entry name" value="Riboflavin_Biosynth_HTPR"/>
</dbReference>
<reference evidence="2 3" key="1">
    <citation type="submission" date="2019-06" db="EMBL/GenBank/DDBJ databases">
        <title>Sequencing the genomes of 1000 actinobacteria strains.</title>
        <authorList>
            <person name="Klenk H.-P."/>
        </authorList>
    </citation>
    <scope>NUCLEOTIDE SEQUENCE [LARGE SCALE GENOMIC DNA]</scope>
    <source>
        <strain evidence="2 3">DSM 24683</strain>
    </source>
</reference>
<evidence type="ECO:0000313" key="3">
    <source>
        <dbReference type="Proteomes" id="UP000318380"/>
    </source>
</evidence>
<dbReference type="InterPro" id="IPR024072">
    <property type="entry name" value="DHFR-like_dom_sf"/>
</dbReference>
<proteinExistence type="predicted"/>
<dbReference type="EMBL" id="VIVK01000001">
    <property type="protein sequence ID" value="TWD81368.1"/>
    <property type="molecule type" value="Genomic_DNA"/>
</dbReference>
<evidence type="ECO:0000313" key="2">
    <source>
        <dbReference type="EMBL" id="TWD81368.1"/>
    </source>
</evidence>
<dbReference type="GO" id="GO:0009231">
    <property type="term" value="P:riboflavin biosynthetic process"/>
    <property type="evidence" value="ECO:0007669"/>
    <property type="project" value="InterPro"/>
</dbReference>
<dbReference type="InterPro" id="IPR002734">
    <property type="entry name" value="RibDG_C"/>
</dbReference>
<dbReference type="PANTHER" id="PTHR38011">
    <property type="entry name" value="DIHYDROFOLATE REDUCTASE FAMILY PROTEIN (AFU_ORTHOLOGUE AFUA_8G06820)"/>
    <property type="match status" value="1"/>
</dbReference>
<name>A0A561BR55_9ACTN</name>
<gene>
    <name evidence="2" type="ORF">FB561_2481</name>
</gene>
<evidence type="ECO:0000259" key="1">
    <source>
        <dbReference type="Pfam" id="PF01872"/>
    </source>
</evidence>
<sequence>MRRLVVSIHSTANDIVTGSPSGDETELSWAGPGIEESLDSFHRSLAAVDTILLGRGTYEDLVRKWPAVTPAPGIPELVLTIAEMVNTIPKIVVSRTPLEGLHWGPFDRPRQLTGADVVDQLKALKERDGGTIITFGSPQLVRSLVNAHLVDEFRLLIHPVLVHEGHHLFDNLEGRTELSLLDLEAFPSGAILVTYEVS</sequence>
<dbReference type="Gene3D" id="3.40.430.10">
    <property type="entry name" value="Dihydrofolate Reductase, subunit A"/>
    <property type="match status" value="1"/>
</dbReference>